<dbReference type="AlphaFoldDB" id="A0A7R9EQY3"/>
<sequence length="132" mass="14310">MAIQLRIQFDDSLTSTFEYPSEASLLEDSAPTAAPLASLPDVDVSGLPPPPPKPRIVFRCWPVGTESLVYTPSKVHLGTENFQLGITRATPPPPVPSPPPARDADDLEEYLKPALDEDTVPWSTETAADLLF</sequence>
<name>A0A7R9EQY3_9NEOP</name>
<evidence type="ECO:0000313" key="2">
    <source>
        <dbReference type="EMBL" id="CAD7438449.1"/>
    </source>
</evidence>
<protein>
    <submittedName>
        <fullName evidence="2">Uncharacterized protein</fullName>
    </submittedName>
</protein>
<accession>A0A7R9EQY3</accession>
<organism evidence="2">
    <name type="scientific">Timema bartmani</name>
    <dbReference type="NCBI Taxonomy" id="61472"/>
    <lineage>
        <taxon>Eukaryota</taxon>
        <taxon>Metazoa</taxon>
        <taxon>Ecdysozoa</taxon>
        <taxon>Arthropoda</taxon>
        <taxon>Hexapoda</taxon>
        <taxon>Insecta</taxon>
        <taxon>Pterygota</taxon>
        <taxon>Neoptera</taxon>
        <taxon>Polyneoptera</taxon>
        <taxon>Phasmatodea</taxon>
        <taxon>Timematodea</taxon>
        <taxon>Timematoidea</taxon>
        <taxon>Timematidae</taxon>
        <taxon>Timema</taxon>
    </lineage>
</organism>
<gene>
    <name evidence="2" type="ORF">TBIB3V08_LOCUS1041</name>
</gene>
<evidence type="ECO:0000256" key="1">
    <source>
        <dbReference type="SAM" id="MobiDB-lite"/>
    </source>
</evidence>
<feature type="compositionally biased region" description="Pro residues" evidence="1">
    <location>
        <begin position="90"/>
        <end position="101"/>
    </location>
</feature>
<dbReference type="EMBL" id="OD564460">
    <property type="protein sequence ID" value="CAD7438449.1"/>
    <property type="molecule type" value="Genomic_DNA"/>
</dbReference>
<feature type="region of interest" description="Disordered" evidence="1">
    <location>
        <begin position="86"/>
        <end position="105"/>
    </location>
</feature>
<proteinExistence type="predicted"/>
<reference evidence="2" key="1">
    <citation type="submission" date="2020-11" db="EMBL/GenBank/DDBJ databases">
        <authorList>
            <person name="Tran Van P."/>
        </authorList>
    </citation>
    <scope>NUCLEOTIDE SEQUENCE</scope>
</reference>